<gene>
    <name evidence="2" type="ORF">M9Y10_014082</name>
</gene>
<dbReference type="EMBL" id="JAPFFF010000002">
    <property type="protein sequence ID" value="KAK8896187.1"/>
    <property type="molecule type" value="Genomic_DNA"/>
</dbReference>
<sequence>MFWLSRRRYSEPLHKIWAKYFISTQIKPSYINCFDSDFIELINTISKDEVQKTEMYALNDNDKRDNQQYLIDILQLNKQIDDNQLKFMKTSLGIFQKNDSKDVKQLNNINHLFIRIIIRFIHLFTSQIEQNISPIPDSEDLSQQYPAIINIAFFIFTHFENDLFILMKQFFHCLLTNSEFIMTNDILRSFTCTIFHQSLQFIQNSPFSIDFQVFIFTVIIRYFGLLKNQMAKTDLLNDEVENMKQTINFISDNFKIISQKFSNQLTTFSENIFQIYSIFPLKNCELYYSLGFCSFNFFKNCLKINSSYISNNYSSFLNSIFFLIWSIDNFPIQNFSEPKLQFTQNFNSSVHNLNQYLNCELIDSPPLFTTNENENFKEEEISEKFIQNVPIEVLNAFNLFTELIISMNNEAFQTGIFECVSKTLINSIENGSLTKKANHDFDTILFYASFLISYLGLKLPLKTPDYCHFVILFNKMFYTDDEHNYSYHSYFRFFIYKLFGKIYDFDPVLVIDGFQQVLNNSQFHICDEIFLFFSHLLKLNSTSLIENISLNFYPRYFFLLQKFNENRKIVVNFIRDIFCYNEGRTKFLSDIEFVHSIFNFLFSKQTRDDVSNFILSAYEKENDLNCFNLAYKTFSEIFNHSKLPEKEWIDFFIHFIKLLKPILKKSRKLKNNSSEFLDLFESLENIFCSLKQKEERCLIAPFLNLITVFTGNNPFYRNRCLKFYNESLPIFENIVIDKIDDEIIIEIINHIYEYKIGSFSNPIFQELVFKNANAFLFLHNSTKNFVIHKEIFEKVQSTLHSDLANQTLLSKSDFSFIIIDFLRNSMNHPSFPVFLQLFDDVFSTNFNMKSFLHLSNPPQNSNIETQDNWKRYVFQIIEALSAQNEKDLSLKYVFLSGEKTGVSIFDQLTVPFEIKLNFFIRSYSKHRSDLISIFSNTKQASDLFRINMDKEGKVSIIYMSHLSTSKAKPLLVYNIETDIQIPIKKNIELTINFINNQINFHFNDGNEERLYEVKCQIPDFLYQKVVQISLFNSASKFKKHSICAFLFYFSLTHNKSNNSKTQYCLNLDPQYSSSTHMNKISDFEINGIVKSHATNVFTFMKNEGGTYILLDMIDNSILFLHFIHIISNLMHNNEKFENYFFKYIFQFGYIGIQKLDLNCWNQTTIKSFSKLTLSLIDKDHSEFLLHNIWLNFNRIWLKLEDQNIQHFTFSEILPKFFTKFEDFFKNKTNSLVYLSALQKSLENADNEIIMNDLSNILFFYLKNGFKENDSEPLKSFIFNSEKIKLRIQFNLRLFGIIEFDSLKTISLLDMFDANDQYNFFILFLNDLSLIDRNYISTFITEESFNILANDFINNQEMQNIFFDLIIVCSEFVSSEILLNFISNITSDHLITKIMSPNNLQLRTMLLVFIQFHSSKEESYDINKNEILIKFYSNLLSKDSSYIKNFFLVTLSMSNTYHYDCNPLFRSIFISILSQSSKIENIDLLLFYAFCFIFYLPKNDYYYNNISLYNSFEEEQYHLHNENLPELKQISLFEFIKIHQINNYQSLFPYHFGLRLDEEGKWIDNDLSFSLISHFKSKERLNYKFNFTKNQSICGIQIVSTLFIFLIKYKEAYIWDLVSFFLQTYPTFGSENETYEKSSIESLCYSMIPMLKGNKHFENSYRVFCNRFSICFEKVIDTISNEDYLLDSMKAEEIELIINSFGEVYHYQLLLLNNFGIYLSLSSKEFLNNFDSFTKSLKEIPKYEKISLFNSDEFIDSYANEFQYINNLNNIKITNQEEEQEKHYLFFNDSFHPIFFSYFEMKFIQYEDQLESKIIQHINIITLHNKISSFFIQKKDIICIGGYLTSIESIKFAFQRSPKQIEFFFKKGGLMLLIEFDYNLEDSFVNQFPTLYEENLIEEWANNQMNNYDFLLRLNFLNGRSFNDLDNYIIFPRVLKNLKFHSNSVKEDSFRDFQTIFKPIEKNEINEIHQRINILNSIKEERCELIPELYSMSEITSTSFIKNHILYLESSFVSSEINSWINIEFDLKLSKKCHKEEYDNKREFEIIPISKIVFNPFDSFEGSFYSISNDDQVVISKFKKGMLVHFKVPFEQSIQLKHSTLFALPKNKSIILYKKNSTGFNIFSYETSLMKEKEKFINSTLIERIGRINEDKYYMISSNQRINIFEVNEKIYCNFEGNDVITAYCNSFLNLTMILFLDGRCIFISNERLINEKSFKIKQQGIKWCILDNQSNSIIASETEIISYDINGRILASTKSNRKLTNIYHLNIDNEDFIAISTEKPNLFIVKSETLESAYTIRTPNPVVSFVFDYHTKIGIIYDNLSTYFVTF</sequence>
<evidence type="ECO:0000313" key="3">
    <source>
        <dbReference type="Proteomes" id="UP001470230"/>
    </source>
</evidence>
<dbReference type="PANTHER" id="PTHR13743">
    <property type="entry name" value="BEIGE/BEACH-RELATED"/>
    <property type="match status" value="1"/>
</dbReference>
<comment type="caution">
    <text evidence="2">The sequence shown here is derived from an EMBL/GenBank/DDBJ whole genome shotgun (WGS) entry which is preliminary data.</text>
</comment>
<dbReference type="InterPro" id="IPR000409">
    <property type="entry name" value="BEACH_dom"/>
</dbReference>
<keyword evidence="3" id="KW-1185">Reference proteome</keyword>
<protein>
    <recommendedName>
        <fullName evidence="1">BEACH domain-containing protein</fullName>
    </recommendedName>
</protein>
<dbReference type="Proteomes" id="UP001470230">
    <property type="component" value="Unassembled WGS sequence"/>
</dbReference>
<reference evidence="2 3" key="1">
    <citation type="submission" date="2024-04" db="EMBL/GenBank/DDBJ databases">
        <title>Tritrichomonas musculus Genome.</title>
        <authorList>
            <person name="Alves-Ferreira E."/>
            <person name="Grigg M."/>
            <person name="Lorenzi H."/>
            <person name="Galac M."/>
        </authorList>
    </citation>
    <scope>NUCLEOTIDE SEQUENCE [LARGE SCALE GENOMIC DNA]</scope>
    <source>
        <strain evidence="2 3">EAF2021</strain>
    </source>
</reference>
<accession>A0ABR2KZ41</accession>
<name>A0ABR2KZ41_9EUKA</name>
<dbReference type="InterPro" id="IPR036372">
    <property type="entry name" value="BEACH_dom_sf"/>
</dbReference>
<evidence type="ECO:0000259" key="1">
    <source>
        <dbReference type="SMART" id="SM01026"/>
    </source>
</evidence>
<dbReference type="SUPFAM" id="SSF81837">
    <property type="entry name" value="BEACH domain"/>
    <property type="match status" value="1"/>
</dbReference>
<dbReference type="SMART" id="SM01026">
    <property type="entry name" value="Beach"/>
    <property type="match status" value="1"/>
</dbReference>
<dbReference type="InterPro" id="IPR050865">
    <property type="entry name" value="BEACH_Domain"/>
</dbReference>
<dbReference type="PANTHER" id="PTHR13743:SF112">
    <property type="entry name" value="BEACH DOMAIN-CONTAINING PROTEIN"/>
    <property type="match status" value="1"/>
</dbReference>
<feature type="domain" description="BEACH" evidence="1">
    <location>
        <begin position="1896"/>
        <end position="2049"/>
    </location>
</feature>
<organism evidence="2 3">
    <name type="scientific">Tritrichomonas musculus</name>
    <dbReference type="NCBI Taxonomy" id="1915356"/>
    <lineage>
        <taxon>Eukaryota</taxon>
        <taxon>Metamonada</taxon>
        <taxon>Parabasalia</taxon>
        <taxon>Tritrichomonadida</taxon>
        <taxon>Tritrichomonadidae</taxon>
        <taxon>Tritrichomonas</taxon>
    </lineage>
</organism>
<dbReference type="Gene3D" id="1.10.1540.10">
    <property type="entry name" value="BEACH domain"/>
    <property type="match status" value="1"/>
</dbReference>
<proteinExistence type="predicted"/>
<evidence type="ECO:0000313" key="2">
    <source>
        <dbReference type="EMBL" id="KAK8896187.1"/>
    </source>
</evidence>